<keyword evidence="5" id="KW-1185">Reference proteome</keyword>
<evidence type="ECO:0008006" key="6">
    <source>
        <dbReference type="Google" id="ProtNLM"/>
    </source>
</evidence>
<dbReference type="Proteomes" id="UP001165287">
    <property type="component" value="Unassembled WGS sequence"/>
</dbReference>
<organism evidence="4 5">
    <name type="scientific">Metabacillus rhizolycopersici</name>
    <dbReference type="NCBI Taxonomy" id="2875709"/>
    <lineage>
        <taxon>Bacteria</taxon>
        <taxon>Bacillati</taxon>
        <taxon>Bacillota</taxon>
        <taxon>Bacilli</taxon>
        <taxon>Bacillales</taxon>
        <taxon>Bacillaceae</taxon>
        <taxon>Metabacillus</taxon>
    </lineage>
</organism>
<feature type="domain" description="Competence protein CoiA nuclease-like" evidence="1">
    <location>
        <begin position="70"/>
        <end position="228"/>
    </location>
</feature>
<dbReference type="EMBL" id="JAIQUM010000042">
    <property type="protein sequence ID" value="MBZ5751917.1"/>
    <property type="molecule type" value="Genomic_DNA"/>
</dbReference>
<evidence type="ECO:0000259" key="3">
    <source>
        <dbReference type="Pfam" id="PF25166"/>
    </source>
</evidence>
<name>A0ABS7UV27_9BACI</name>
<evidence type="ECO:0000313" key="5">
    <source>
        <dbReference type="Proteomes" id="UP001165287"/>
    </source>
</evidence>
<dbReference type="InterPro" id="IPR057253">
    <property type="entry name" value="CoiA-like_N"/>
</dbReference>
<sequence>MFVACNEKGIHVNVAEKKWSREGLKRMRKQSNFFCPVCSNEVELKIGSVITAHFAHKRLSDCTASISEAESQYHLKGKLDLFEWLQIQPNLKDVRLEPYLGEIKQRPDILFRDGEARIPLEFQCSKIDSKTFRKRSVSYLELQMNVFWILGAKTLKRAGSRSFLISPFQWLFAEIPSKGEPPRIYSYCTESKSFIVLFSIIPFSPKLIFTFPQKYSLNSLDYHDLKRQKISKQNVYVAWFDHIRKFRLKSSNYLTKDSAYLNMYLYKTKQLPLSYLSSLALLPLQTTYLIESPVYVWQGWILVYIDRIQLHQSFTFQDICHYIEKKVVGKLIRIRRLPQINLHYSYVIKEYLIQLCHLLILKSSQKNIFIKNRNIQWLTNMEILLKDDEEMKRNFITINGDR</sequence>
<protein>
    <recommendedName>
        <fullName evidence="6">Competence protein CoiA</fullName>
    </recommendedName>
</protein>
<evidence type="ECO:0000313" key="4">
    <source>
        <dbReference type="EMBL" id="MBZ5751917.1"/>
    </source>
</evidence>
<dbReference type="InterPro" id="IPR010330">
    <property type="entry name" value="CoiA_nuc"/>
</dbReference>
<proteinExistence type="predicted"/>
<evidence type="ECO:0000259" key="1">
    <source>
        <dbReference type="Pfam" id="PF06054"/>
    </source>
</evidence>
<dbReference type="PIRSF" id="PIRSF007487">
    <property type="entry name" value="Competence-induced_CoiA_bac"/>
    <property type="match status" value="1"/>
</dbReference>
<feature type="domain" description="Competence protein CoiA C-terminal" evidence="3">
    <location>
        <begin position="237"/>
        <end position="382"/>
    </location>
</feature>
<dbReference type="RefSeq" id="WP_224140242.1">
    <property type="nucleotide sequence ID" value="NZ_JAIQUM010000042.1"/>
</dbReference>
<evidence type="ECO:0000259" key="2">
    <source>
        <dbReference type="Pfam" id="PF25164"/>
    </source>
</evidence>
<feature type="domain" description="Competence protein CoiA-like N-terminal" evidence="2">
    <location>
        <begin position="17"/>
        <end position="65"/>
    </location>
</feature>
<dbReference type="InterPro" id="IPR021176">
    <property type="entry name" value="Competence-induced_CoiA"/>
</dbReference>
<dbReference type="InterPro" id="IPR057252">
    <property type="entry name" value="CoiA_C"/>
</dbReference>
<dbReference type="Pfam" id="PF06054">
    <property type="entry name" value="CoiA_nuc"/>
    <property type="match status" value="1"/>
</dbReference>
<dbReference type="Pfam" id="PF25164">
    <property type="entry name" value="CoiA_N"/>
    <property type="match status" value="1"/>
</dbReference>
<reference evidence="4" key="1">
    <citation type="submission" date="2024-05" db="EMBL/GenBank/DDBJ databases">
        <title>Metabacillus sp. nov., isolated from the rhizosphere soil of tomato plants.</title>
        <authorList>
            <person name="Ma R."/>
        </authorList>
    </citation>
    <scope>NUCLEOTIDE SEQUENCE</scope>
    <source>
        <strain evidence="4">DBTR6</strain>
    </source>
</reference>
<accession>A0ABS7UV27</accession>
<dbReference type="Pfam" id="PF25166">
    <property type="entry name" value="CoiA_C"/>
    <property type="match status" value="1"/>
</dbReference>
<gene>
    <name evidence="4" type="ORF">K9V48_17100</name>
</gene>
<comment type="caution">
    <text evidence="4">The sequence shown here is derived from an EMBL/GenBank/DDBJ whole genome shotgun (WGS) entry which is preliminary data.</text>
</comment>